<dbReference type="EMBL" id="MWIP01000011">
    <property type="protein sequence ID" value="KAF1685726.1"/>
    <property type="molecule type" value="Genomic_DNA"/>
</dbReference>
<gene>
    <name evidence="1" type="ORF">B1992_11060</name>
</gene>
<evidence type="ECO:0000313" key="2">
    <source>
        <dbReference type="Proteomes" id="UP000462066"/>
    </source>
</evidence>
<sequence>MALHLTACGWVGQTLKSELSAYAEPTEGDVAHLRLIGSRNVKVYPDSVCAGVSVPGGGYPAGPQMGGQRTRDIGMPKRPGLPEHYVEIAVRAGQPITVSFNYYRESHSVGIAGTGAPGHRQSSVCQSMATLVPVAGESYEMEAAWGSDTCQIEGARLVRMPGTQAWHRVHQPLQGAKACGSTD</sequence>
<reference evidence="1 2" key="1">
    <citation type="submission" date="2017-10" db="EMBL/GenBank/DDBJ databases">
        <title>Whole genome sequencing of Pseudoxanthomonas broegbernensis DSM 12573(T).</title>
        <authorList>
            <person name="Kumar S."/>
            <person name="Bansal K."/>
            <person name="Kaur A."/>
            <person name="Patil P."/>
            <person name="Sharma S."/>
            <person name="Patil P.B."/>
        </authorList>
    </citation>
    <scope>NUCLEOTIDE SEQUENCE [LARGE SCALE GENOMIC DNA]</scope>
    <source>
        <strain evidence="1 2">DSM 12573</strain>
    </source>
</reference>
<organism evidence="1 2">
    <name type="scientific">Pseudoxanthomonas broegbernensis</name>
    <dbReference type="NCBI Taxonomy" id="83619"/>
    <lineage>
        <taxon>Bacteria</taxon>
        <taxon>Pseudomonadati</taxon>
        <taxon>Pseudomonadota</taxon>
        <taxon>Gammaproteobacteria</taxon>
        <taxon>Lysobacterales</taxon>
        <taxon>Lysobacteraceae</taxon>
        <taxon>Pseudoxanthomonas</taxon>
    </lineage>
</organism>
<dbReference type="AlphaFoldDB" id="A0A7V8GLE9"/>
<evidence type="ECO:0000313" key="1">
    <source>
        <dbReference type="EMBL" id="KAF1685726.1"/>
    </source>
</evidence>
<protein>
    <submittedName>
        <fullName evidence="1">Uncharacterized protein</fullName>
    </submittedName>
</protein>
<keyword evidence="2" id="KW-1185">Reference proteome</keyword>
<proteinExistence type="predicted"/>
<dbReference type="Proteomes" id="UP000462066">
    <property type="component" value="Unassembled WGS sequence"/>
</dbReference>
<comment type="caution">
    <text evidence="1">The sequence shown here is derived from an EMBL/GenBank/DDBJ whole genome shotgun (WGS) entry which is preliminary data.</text>
</comment>
<name>A0A7V8GLE9_9GAMM</name>
<accession>A0A7V8GLE9</accession>